<organism evidence="5 6">
    <name type="scientific">Promicromonospora vindobonensis</name>
    <dbReference type="NCBI Taxonomy" id="195748"/>
    <lineage>
        <taxon>Bacteria</taxon>
        <taxon>Bacillati</taxon>
        <taxon>Actinomycetota</taxon>
        <taxon>Actinomycetes</taxon>
        <taxon>Micrococcales</taxon>
        <taxon>Promicromonosporaceae</taxon>
        <taxon>Promicromonospora</taxon>
    </lineage>
</organism>
<dbReference type="SUPFAM" id="SSF48008">
    <property type="entry name" value="GntR ligand-binding domain-like"/>
    <property type="match status" value="1"/>
</dbReference>
<dbReference type="Gene3D" id="1.10.10.10">
    <property type="entry name" value="Winged helix-like DNA-binding domain superfamily/Winged helix DNA-binding domain"/>
    <property type="match status" value="1"/>
</dbReference>
<evidence type="ECO:0000256" key="2">
    <source>
        <dbReference type="ARBA" id="ARBA00023125"/>
    </source>
</evidence>
<feature type="domain" description="HTH gntR-type" evidence="4">
    <location>
        <begin position="10"/>
        <end position="78"/>
    </location>
</feature>
<dbReference type="SUPFAM" id="SSF46785">
    <property type="entry name" value="Winged helix' DNA-binding domain"/>
    <property type="match status" value="1"/>
</dbReference>
<proteinExistence type="predicted"/>
<accession>A0ABW5VY94</accession>
<evidence type="ECO:0000256" key="3">
    <source>
        <dbReference type="ARBA" id="ARBA00023163"/>
    </source>
</evidence>
<evidence type="ECO:0000256" key="1">
    <source>
        <dbReference type="ARBA" id="ARBA00023015"/>
    </source>
</evidence>
<dbReference type="RefSeq" id="WP_377188595.1">
    <property type="nucleotide sequence ID" value="NZ_JBHUOG010000002.1"/>
</dbReference>
<dbReference type="EMBL" id="JBHUOG010000002">
    <property type="protein sequence ID" value="MFD2796647.1"/>
    <property type="molecule type" value="Genomic_DNA"/>
</dbReference>
<evidence type="ECO:0000313" key="6">
    <source>
        <dbReference type="Proteomes" id="UP001597479"/>
    </source>
</evidence>
<dbReference type="SMART" id="SM00895">
    <property type="entry name" value="FCD"/>
    <property type="match status" value="1"/>
</dbReference>
<gene>
    <name evidence="5" type="ORF">ACFS27_24005</name>
</gene>
<protein>
    <submittedName>
        <fullName evidence="5">GntR family transcriptional regulator</fullName>
    </submittedName>
</protein>
<name>A0ABW5VY94_9MICO</name>
<dbReference type="Gene3D" id="1.20.120.530">
    <property type="entry name" value="GntR ligand-binding domain-like"/>
    <property type="match status" value="1"/>
</dbReference>
<dbReference type="Pfam" id="PF00392">
    <property type="entry name" value="GntR"/>
    <property type="match status" value="1"/>
</dbReference>
<dbReference type="PANTHER" id="PTHR43537">
    <property type="entry name" value="TRANSCRIPTIONAL REGULATOR, GNTR FAMILY"/>
    <property type="match status" value="1"/>
</dbReference>
<dbReference type="InterPro" id="IPR008920">
    <property type="entry name" value="TF_FadR/GntR_C"/>
</dbReference>
<dbReference type="InterPro" id="IPR036388">
    <property type="entry name" value="WH-like_DNA-bd_sf"/>
</dbReference>
<keyword evidence="1" id="KW-0805">Transcription regulation</keyword>
<comment type="caution">
    <text evidence="5">The sequence shown here is derived from an EMBL/GenBank/DDBJ whole genome shotgun (WGS) entry which is preliminary data.</text>
</comment>
<dbReference type="InterPro" id="IPR000524">
    <property type="entry name" value="Tscrpt_reg_HTH_GntR"/>
</dbReference>
<dbReference type="PANTHER" id="PTHR43537:SF5">
    <property type="entry name" value="UXU OPERON TRANSCRIPTIONAL REGULATOR"/>
    <property type="match status" value="1"/>
</dbReference>
<reference evidence="6" key="1">
    <citation type="journal article" date="2019" name="Int. J. Syst. Evol. Microbiol.">
        <title>The Global Catalogue of Microorganisms (GCM) 10K type strain sequencing project: providing services to taxonomists for standard genome sequencing and annotation.</title>
        <authorList>
            <consortium name="The Broad Institute Genomics Platform"/>
            <consortium name="The Broad Institute Genome Sequencing Center for Infectious Disease"/>
            <person name="Wu L."/>
            <person name="Ma J."/>
        </authorList>
    </citation>
    <scope>NUCLEOTIDE SEQUENCE [LARGE SCALE GENOMIC DNA]</scope>
    <source>
        <strain evidence="6">CCM 7044</strain>
    </source>
</reference>
<dbReference type="Proteomes" id="UP001597479">
    <property type="component" value="Unassembled WGS sequence"/>
</dbReference>
<dbReference type="SMART" id="SM00345">
    <property type="entry name" value="HTH_GNTR"/>
    <property type="match status" value="1"/>
</dbReference>
<keyword evidence="2" id="KW-0238">DNA-binding</keyword>
<keyword evidence="6" id="KW-1185">Reference proteome</keyword>
<evidence type="ECO:0000313" key="5">
    <source>
        <dbReference type="EMBL" id="MFD2796647.1"/>
    </source>
</evidence>
<sequence>MGDAMKLRRETVAEQSLQILRSQMLDGTLRPGDLVTEEAMARDIGISRPTMREVLSTLVGEGLLTRSPKTRILHVTRISAQAIREIYIARRLLEVGGVEAAARVGDAALAPLVSATEQLVTAVDADDRPGVARADIACHVATVAITGSADLTEFYERLLTKLQLAIAQVVASSHYDTVELRNHHQVFLALVLDRKVDEAREHLLDRLDRAEQQQLGTLEDA</sequence>
<evidence type="ECO:0000259" key="4">
    <source>
        <dbReference type="PROSITE" id="PS50949"/>
    </source>
</evidence>
<dbReference type="PROSITE" id="PS50949">
    <property type="entry name" value="HTH_GNTR"/>
    <property type="match status" value="1"/>
</dbReference>
<keyword evidence="3" id="KW-0804">Transcription</keyword>
<dbReference type="InterPro" id="IPR036390">
    <property type="entry name" value="WH_DNA-bd_sf"/>
</dbReference>
<dbReference type="PRINTS" id="PR00035">
    <property type="entry name" value="HTHGNTR"/>
</dbReference>
<dbReference type="Pfam" id="PF07729">
    <property type="entry name" value="FCD"/>
    <property type="match status" value="1"/>
</dbReference>
<dbReference type="InterPro" id="IPR011711">
    <property type="entry name" value="GntR_C"/>
</dbReference>